<evidence type="ECO:0000256" key="1">
    <source>
        <dbReference type="SAM" id="MobiDB-lite"/>
    </source>
</evidence>
<feature type="region of interest" description="Disordered" evidence="1">
    <location>
        <begin position="59"/>
        <end position="92"/>
    </location>
</feature>
<proteinExistence type="predicted"/>
<evidence type="ECO:0000313" key="3">
    <source>
        <dbReference type="Proteomes" id="UP000001685"/>
    </source>
</evidence>
<accession>B1VQC3</accession>
<dbReference type="KEGG" id="sgr:SGR_395"/>
<dbReference type="HOGENOM" id="CLU_2411910_0_0_11"/>
<feature type="compositionally biased region" description="Polar residues" evidence="1">
    <location>
        <begin position="16"/>
        <end position="29"/>
    </location>
</feature>
<protein>
    <submittedName>
        <fullName evidence="2">Uncharacterized protein</fullName>
    </submittedName>
</protein>
<name>B1VQC3_STRGG</name>
<feature type="compositionally biased region" description="Basic and acidic residues" evidence="1">
    <location>
        <begin position="74"/>
        <end position="86"/>
    </location>
</feature>
<dbReference type="Proteomes" id="UP000001685">
    <property type="component" value="Chromosome"/>
</dbReference>
<reference evidence="3" key="1">
    <citation type="journal article" date="2008" name="J. Bacteriol.">
        <title>Genome sequence of the streptomycin-producing microorganism Streptomyces griseus IFO 13350.</title>
        <authorList>
            <person name="Ohnishi Y."/>
            <person name="Ishikawa J."/>
            <person name="Hara H."/>
            <person name="Suzuki H."/>
            <person name="Ikenoya M."/>
            <person name="Ikeda H."/>
            <person name="Yamashita A."/>
            <person name="Hattori M."/>
            <person name="Horinouchi S."/>
        </authorList>
    </citation>
    <scope>NUCLEOTIDE SEQUENCE [LARGE SCALE GENOMIC DNA]</scope>
    <source>
        <strain evidence="3">JCM 4626 / NBRC 13350</strain>
    </source>
</reference>
<gene>
    <name evidence="2" type="ordered locus">SGR_395</name>
</gene>
<feature type="region of interest" description="Disordered" evidence="1">
    <location>
        <begin position="1"/>
        <end position="45"/>
    </location>
</feature>
<dbReference type="AlphaFoldDB" id="B1VQC3"/>
<evidence type="ECO:0000313" key="2">
    <source>
        <dbReference type="EMBL" id="BAG17224.1"/>
    </source>
</evidence>
<dbReference type="EMBL" id="AP009493">
    <property type="protein sequence ID" value="BAG17224.1"/>
    <property type="molecule type" value="Genomic_DNA"/>
</dbReference>
<sequence length="92" mass="9782">MGEAELSVRGQKERLSSSGRNHSETSAAGTSRPPPAREEGHGFMSAAVRATLDPTVVDPGVQGLVPAPMLGSERQLHEGMEKETPRRPTSSF</sequence>
<organism evidence="2 3">
    <name type="scientific">Streptomyces griseus subsp. griseus (strain JCM 4626 / CBS 651.72 / NBRC 13350 / KCC S-0626 / ISP 5235)</name>
    <dbReference type="NCBI Taxonomy" id="455632"/>
    <lineage>
        <taxon>Bacteria</taxon>
        <taxon>Bacillati</taxon>
        <taxon>Actinomycetota</taxon>
        <taxon>Actinomycetes</taxon>
        <taxon>Kitasatosporales</taxon>
        <taxon>Streptomycetaceae</taxon>
        <taxon>Streptomyces</taxon>
    </lineage>
</organism>